<dbReference type="STRING" id="81985.R0GYX7"/>
<dbReference type="OrthoDB" id="1858121at2759"/>
<dbReference type="eggNOG" id="ENOG502RN75">
    <property type="taxonomic scope" value="Eukaryota"/>
</dbReference>
<dbReference type="InterPro" id="IPR051761">
    <property type="entry name" value="MLP-like_ligand-binding"/>
</dbReference>
<dbReference type="Gene3D" id="3.30.530.20">
    <property type="match status" value="1"/>
</dbReference>
<dbReference type="Pfam" id="PF00407">
    <property type="entry name" value="Bet_v_1"/>
    <property type="match status" value="1"/>
</dbReference>
<evidence type="ECO:0000313" key="2">
    <source>
        <dbReference type="EMBL" id="EOA22129.1"/>
    </source>
</evidence>
<reference evidence="3" key="1">
    <citation type="journal article" date="2013" name="Nat. Genet.">
        <title>The Capsella rubella genome and the genomic consequences of rapid mating system evolution.</title>
        <authorList>
            <person name="Slotte T."/>
            <person name="Hazzouri K.M."/>
            <person name="Agren J.A."/>
            <person name="Koenig D."/>
            <person name="Maumus F."/>
            <person name="Guo Y.L."/>
            <person name="Steige K."/>
            <person name="Platts A.E."/>
            <person name="Escobar J.S."/>
            <person name="Newman L.K."/>
            <person name="Wang W."/>
            <person name="Mandakova T."/>
            <person name="Vello E."/>
            <person name="Smith L.M."/>
            <person name="Henz S.R."/>
            <person name="Steffen J."/>
            <person name="Takuno S."/>
            <person name="Brandvain Y."/>
            <person name="Coop G."/>
            <person name="Andolfatto P."/>
            <person name="Hu T.T."/>
            <person name="Blanchette M."/>
            <person name="Clark R.M."/>
            <person name="Quesneville H."/>
            <person name="Nordborg M."/>
            <person name="Gaut B.S."/>
            <person name="Lysak M.A."/>
            <person name="Jenkins J."/>
            <person name="Grimwood J."/>
            <person name="Chapman J."/>
            <person name="Prochnik S."/>
            <person name="Shu S."/>
            <person name="Rokhsar D."/>
            <person name="Schmutz J."/>
            <person name="Weigel D."/>
            <person name="Wright S.I."/>
        </authorList>
    </citation>
    <scope>NUCLEOTIDE SEQUENCE [LARGE SCALE GENOMIC DNA]</scope>
    <source>
        <strain evidence="3">cv. Monte Gargano</strain>
    </source>
</reference>
<dbReference type="SUPFAM" id="SSF55961">
    <property type="entry name" value="Bet v1-like"/>
    <property type="match status" value="1"/>
</dbReference>
<evidence type="ECO:0000259" key="1">
    <source>
        <dbReference type="SMART" id="SM01037"/>
    </source>
</evidence>
<evidence type="ECO:0000313" key="3">
    <source>
        <dbReference type="Proteomes" id="UP000029121"/>
    </source>
</evidence>
<dbReference type="InterPro" id="IPR000916">
    <property type="entry name" value="Bet_v_I/MLP"/>
</dbReference>
<dbReference type="GO" id="GO:0006952">
    <property type="term" value="P:defense response"/>
    <property type="evidence" value="ECO:0007669"/>
    <property type="project" value="InterPro"/>
</dbReference>
<organism evidence="2 3">
    <name type="scientific">Capsella rubella</name>
    <dbReference type="NCBI Taxonomy" id="81985"/>
    <lineage>
        <taxon>Eukaryota</taxon>
        <taxon>Viridiplantae</taxon>
        <taxon>Streptophyta</taxon>
        <taxon>Embryophyta</taxon>
        <taxon>Tracheophyta</taxon>
        <taxon>Spermatophyta</taxon>
        <taxon>Magnoliopsida</taxon>
        <taxon>eudicotyledons</taxon>
        <taxon>Gunneridae</taxon>
        <taxon>Pentapetalae</taxon>
        <taxon>rosids</taxon>
        <taxon>malvids</taxon>
        <taxon>Brassicales</taxon>
        <taxon>Brassicaceae</taxon>
        <taxon>Camelineae</taxon>
        <taxon>Capsella</taxon>
    </lineage>
</organism>
<dbReference type="PANTHER" id="PTHR31907">
    <property type="entry name" value="MLP-LIKE PROTEIN 423"/>
    <property type="match status" value="1"/>
</dbReference>
<dbReference type="Proteomes" id="UP000029121">
    <property type="component" value="Unassembled WGS sequence"/>
</dbReference>
<dbReference type="KEGG" id="crb:17883765"/>
<dbReference type="CDD" id="cd07816">
    <property type="entry name" value="Bet_v1-like"/>
    <property type="match status" value="1"/>
</dbReference>
<gene>
    <name evidence="2" type="ORF">CARUB_v10002687mg</name>
</gene>
<name>R0GYX7_9BRAS</name>
<dbReference type="InterPro" id="IPR023393">
    <property type="entry name" value="START-like_dom_sf"/>
</dbReference>
<dbReference type="SMART" id="SM01037">
    <property type="entry name" value="Bet_v_1"/>
    <property type="match status" value="1"/>
</dbReference>
<feature type="domain" description="Bet v I/Major latex protein" evidence="1">
    <location>
        <begin position="16"/>
        <end position="168"/>
    </location>
</feature>
<protein>
    <recommendedName>
        <fullName evidence="1">Bet v I/Major latex protein domain-containing protein</fullName>
    </recommendedName>
</protein>
<sequence>MAETEEATTKEMPKTSLLGDVEVEVEIKSPAVKFYQVYAGRPNHVAKATSTKVQACDLLEGDWGTVGSIVNWNYVYAGKAKVAKERIELVEPEKNLIKFRVIEGDVLALYKSFLITIQATTAKEGGVGSVVKWHLEYERNDENVPHPENYLPFLAEMTKEIDEHLLSEE</sequence>
<dbReference type="EMBL" id="KB870810">
    <property type="protein sequence ID" value="EOA22129.1"/>
    <property type="molecule type" value="Genomic_DNA"/>
</dbReference>
<keyword evidence="3" id="KW-1185">Reference proteome</keyword>
<proteinExistence type="predicted"/>
<dbReference type="AlphaFoldDB" id="R0GYX7"/>
<accession>R0GYX7</accession>